<dbReference type="InterPro" id="IPR029069">
    <property type="entry name" value="HotDog_dom_sf"/>
</dbReference>
<gene>
    <name evidence="2" type="ORF">GCM10010365_52600</name>
</gene>
<dbReference type="Proteomes" id="UP000622166">
    <property type="component" value="Unassembled WGS sequence"/>
</dbReference>
<dbReference type="AlphaFoldDB" id="A0A918UQ30"/>
<comment type="caution">
    <text evidence="2">The sequence shown here is derived from an EMBL/GenBank/DDBJ whole genome shotgun (WGS) entry which is preliminary data.</text>
</comment>
<feature type="domain" description="ApeI dehydratase-like" evidence="1">
    <location>
        <begin position="26"/>
        <end position="107"/>
    </location>
</feature>
<evidence type="ECO:0000259" key="1">
    <source>
        <dbReference type="Pfam" id="PF22818"/>
    </source>
</evidence>
<name>A0A918UQ30_9ACTN</name>
<reference evidence="2" key="2">
    <citation type="submission" date="2020-09" db="EMBL/GenBank/DDBJ databases">
        <authorList>
            <person name="Sun Q."/>
            <person name="Ohkuma M."/>
        </authorList>
    </citation>
    <scope>NUCLEOTIDE SEQUENCE</scope>
    <source>
        <strain evidence="2">JCM 4815</strain>
    </source>
</reference>
<dbReference type="InterPro" id="IPR054545">
    <property type="entry name" value="ApeI-like"/>
</dbReference>
<protein>
    <recommendedName>
        <fullName evidence="1">ApeI dehydratase-like domain-containing protein</fullName>
    </recommendedName>
</protein>
<sequence>MTGATRDRVSPVAAEVRVQARTDEGLTAAARADIRGSEPVFAGHYPDFPIFPGVCVLECVQRAATDGDAAPAPSQLAAVESARFAGAVYPGDTLHLTLKWRRTEAGLRCDAAVSTDRGKAATIRLRYEPAAGAR</sequence>
<accession>A0A918UQ30</accession>
<evidence type="ECO:0000313" key="2">
    <source>
        <dbReference type="EMBL" id="GGZ25802.1"/>
    </source>
</evidence>
<dbReference type="EMBL" id="BMVW01000012">
    <property type="protein sequence ID" value="GGZ25802.1"/>
    <property type="molecule type" value="Genomic_DNA"/>
</dbReference>
<reference evidence="2" key="1">
    <citation type="journal article" date="2014" name="Int. J. Syst. Evol. Microbiol.">
        <title>Complete genome sequence of Corynebacterium casei LMG S-19264T (=DSM 44701T), isolated from a smear-ripened cheese.</title>
        <authorList>
            <consortium name="US DOE Joint Genome Institute (JGI-PGF)"/>
            <person name="Walter F."/>
            <person name="Albersmeier A."/>
            <person name="Kalinowski J."/>
            <person name="Ruckert C."/>
        </authorList>
    </citation>
    <scope>NUCLEOTIDE SEQUENCE</scope>
    <source>
        <strain evidence="2">JCM 4815</strain>
    </source>
</reference>
<evidence type="ECO:0000313" key="3">
    <source>
        <dbReference type="Proteomes" id="UP000622166"/>
    </source>
</evidence>
<dbReference type="Gene3D" id="3.10.129.10">
    <property type="entry name" value="Hotdog Thioesterase"/>
    <property type="match status" value="1"/>
</dbReference>
<proteinExistence type="predicted"/>
<dbReference type="RefSeq" id="WP_189863205.1">
    <property type="nucleotide sequence ID" value="NZ_BMVW01000012.1"/>
</dbReference>
<dbReference type="Pfam" id="PF22818">
    <property type="entry name" value="ApeI-like"/>
    <property type="match status" value="1"/>
</dbReference>
<organism evidence="2 3">
    <name type="scientific">Streptomyces poonensis</name>
    <dbReference type="NCBI Taxonomy" id="68255"/>
    <lineage>
        <taxon>Bacteria</taxon>
        <taxon>Bacillati</taxon>
        <taxon>Actinomycetota</taxon>
        <taxon>Actinomycetes</taxon>
        <taxon>Kitasatosporales</taxon>
        <taxon>Streptomycetaceae</taxon>
        <taxon>Streptomyces</taxon>
    </lineage>
</organism>
<keyword evidence="3" id="KW-1185">Reference proteome</keyword>
<dbReference type="SUPFAM" id="SSF54637">
    <property type="entry name" value="Thioesterase/thiol ester dehydrase-isomerase"/>
    <property type="match status" value="1"/>
</dbReference>